<proteinExistence type="predicted"/>
<reference evidence="3" key="1">
    <citation type="submission" date="2019-04" db="EMBL/GenBank/DDBJ databases">
        <title>Sequencing of skin fungus with MAO and IRED activity.</title>
        <authorList>
            <person name="Marsaioli A.J."/>
            <person name="Bonatto J.M.C."/>
            <person name="Reis Junior O."/>
        </authorList>
    </citation>
    <scope>NUCLEOTIDE SEQUENCE</scope>
    <source>
        <strain evidence="3">30M1</strain>
    </source>
</reference>
<protein>
    <recommendedName>
        <fullName evidence="2">DUF7730 domain-containing protein</fullName>
    </recommendedName>
</protein>
<organism evidence="3 4">
    <name type="scientific">Curvularia kusanoi</name>
    <name type="common">Cochliobolus kusanoi</name>
    <dbReference type="NCBI Taxonomy" id="90978"/>
    <lineage>
        <taxon>Eukaryota</taxon>
        <taxon>Fungi</taxon>
        <taxon>Dikarya</taxon>
        <taxon>Ascomycota</taxon>
        <taxon>Pezizomycotina</taxon>
        <taxon>Dothideomycetes</taxon>
        <taxon>Pleosporomycetidae</taxon>
        <taxon>Pleosporales</taxon>
        <taxon>Pleosporineae</taxon>
        <taxon>Pleosporaceae</taxon>
        <taxon>Curvularia</taxon>
    </lineage>
</organism>
<dbReference type="PANTHER" id="PTHR38790:SF4">
    <property type="entry name" value="2EXR DOMAIN-CONTAINING PROTEIN"/>
    <property type="match status" value="1"/>
</dbReference>
<dbReference type="AlphaFoldDB" id="A0A9P4WBG5"/>
<feature type="domain" description="DUF7730" evidence="2">
    <location>
        <begin position="66"/>
        <end position="123"/>
    </location>
</feature>
<comment type="caution">
    <text evidence="3">The sequence shown here is derived from an EMBL/GenBank/DDBJ whole genome shotgun (WGS) entry which is preliminary data.</text>
</comment>
<dbReference type="PANTHER" id="PTHR38790">
    <property type="entry name" value="2EXR DOMAIN-CONTAINING PROTEIN-RELATED"/>
    <property type="match status" value="1"/>
</dbReference>
<keyword evidence="4" id="KW-1185">Reference proteome</keyword>
<evidence type="ECO:0000259" key="2">
    <source>
        <dbReference type="Pfam" id="PF24864"/>
    </source>
</evidence>
<dbReference type="EMBL" id="SWKU01000013">
    <property type="protein sequence ID" value="KAF3001412.1"/>
    <property type="molecule type" value="Genomic_DNA"/>
</dbReference>
<dbReference type="Proteomes" id="UP000801428">
    <property type="component" value="Unassembled WGS sequence"/>
</dbReference>
<feature type="region of interest" description="Disordered" evidence="1">
    <location>
        <begin position="1"/>
        <end position="20"/>
    </location>
</feature>
<evidence type="ECO:0000313" key="4">
    <source>
        <dbReference type="Proteomes" id="UP000801428"/>
    </source>
</evidence>
<dbReference type="Pfam" id="PF24864">
    <property type="entry name" value="DUF7730"/>
    <property type="match status" value="1"/>
</dbReference>
<dbReference type="OrthoDB" id="3641046at2759"/>
<evidence type="ECO:0000256" key="1">
    <source>
        <dbReference type="SAM" id="MobiDB-lite"/>
    </source>
</evidence>
<gene>
    <name evidence="3" type="ORF">E8E13_007376</name>
</gene>
<dbReference type="InterPro" id="IPR056632">
    <property type="entry name" value="DUF7730"/>
</dbReference>
<name>A0A9P4WBG5_CURKU</name>
<accession>A0A9P4WBG5</accession>
<evidence type="ECO:0000313" key="3">
    <source>
        <dbReference type="EMBL" id="KAF3001412.1"/>
    </source>
</evidence>
<sequence length="239" mass="27790">MTAIKRQAPNYGNTTSTKKQKQQLLDDVFRAAQDQHDIDFPHAVEKRRLTQDYKNKVYADGLERQNNKQSSLLKLPQEIKDMIYNYVFDDQVLELKMVNGRMRLTHATNADPFGMPMACRTLHQETQDLLWINAIFRVVTFRFVSLLDDWKSTIMCDGGVFTHFLYSVPEPRCIEHFEIVGIMEGSNGTEEMTTSEITGFYEGVDYKVHLEYLIQDAHQNAQVTFTTFANLDQFEKSRK</sequence>